<name>A0A131XK44_9ACAR</name>
<feature type="non-terminal residue" evidence="2">
    <location>
        <position position="338"/>
    </location>
</feature>
<feature type="compositionally biased region" description="Acidic residues" evidence="1">
    <location>
        <begin position="53"/>
        <end position="63"/>
    </location>
</feature>
<proteinExistence type="evidence at transcript level"/>
<accession>A0A131XK44</accession>
<evidence type="ECO:0000256" key="1">
    <source>
        <dbReference type="SAM" id="MobiDB-lite"/>
    </source>
</evidence>
<dbReference type="EMBL" id="GEFH01001122">
    <property type="protein sequence ID" value="JAP67459.1"/>
    <property type="molecule type" value="mRNA"/>
</dbReference>
<feature type="compositionally biased region" description="Low complexity" evidence="1">
    <location>
        <begin position="41"/>
        <end position="52"/>
    </location>
</feature>
<feature type="compositionally biased region" description="Basic and acidic residues" evidence="1">
    <location>
        <begin position="64"/>
        <end position="74"/>
    </location>
</feature>
<feature type="non-terminal residue" evidence="2">
    <location>
        <position position="1"/>
    </location>
</feature>
<sequence length="338" mass="36886">ERGSADAGEQSSRESEADADTGHIAPFPSTDSATEDSHILETTSEASSTSSSEDSESEGDADVYPDHGEQHFPRGWKDELDENLFPGSKLTKAESLLMVMAHSLRHGCSKEATESLLQLLSAHLPEGVKYPTSKYTFFRHFAGAEKQYAKHFYCSTCSGYIGELPGNDVVCSHCNINHESGSLLKSSSFFLVMDLKGQIQDVLESGKLQRSSTGTSFDVCDITESFQYNKLPVTANDVTLTFNTDGVPLFESSNASMWPLLLMVNELPYKQRVQNLLLAGLWFGTGKPSMNCFLTPFVKTMNELSSTGVVWRDSSGVSHTSKAFPGPCAVDTVARCEL</sequence>
<evidence type="ECO:0000313" key="2">
    <source>
        <dbReference type="EMBL" id="JAP67459.1"/>
    </source>
</evidence>
<reference evidence="2" key="1">
    <citation type="journal article" date="2017" name="Ticks Tick Borne Dis.">
        <title>An insight into the sialome of Hyalomma excavatum.</title>
        <authorList>
            <person name="Ribeiro J.M."/>
            <person name="Slovak M."/>
            <person name="Francischetti I.M."/>
        </authorList>
    </citation>
    <scope>NUCLEOTIDE SEQUENCE</scope>
    <source>
        <strain evidence="2">Samish</strain>
        <tissue evidence="2">Salivary glands</tissue>
    </source>
</reference>
<organism evidence="2">
    <name type="scientific">Hyalomma excavatum</name>
    <dbReference type="NCBI Taxonomy" id="257692"/>
    <lineage>
        <taxon>Eukaryota</taxon>
        <taxon>Metazoa</taxon>
        <taxon>Ecdysozoa</taxon>
        <taxon>Arthropoda</taxon>
        <taxon>Chelicerata</taxon>
        <taxon>Arachnida</taxon>
        <taxon>Acari</taxon>
        <taxon>Parasitiformes</taxon>
        <taxon>Ixodida</taxon>
        <taxon>Ixodoidea</taxon>
        <taxon>Ixodidae</taxon>
        <taxon>Hyalomminae</taxon>
        <taxon>Hyalomma</taxon>
    </lineage>
</organism>
<feature type="region of interest" description="Disordered" evidence="1">
    <location>
        <begin position="1"/>
        <end position="74"/>
    </location>
</feature>
<dbReference type="AlphaFoldDB" id="A0A131XK44"/>
<protein>
    <submittedName>
        <fullName evidence="2">Uncharacterized protein</fullName>
    </submittedName>
</protein>